<name>A0ABR9H6C7_9BACT</name>
<proteinExistence type="predicted"/>
<feature type="region of interest" description="Disordered" evidence="1">
    <location>
        <begin position="19"/>
        <end position="42"/>
    </location>
</feature>
<dbReference type="EMBL" id="JADBGG010000024">
    <property type="protein sequence ID" value="MBE1426264.1"/>
    <property type="molecule type" value="Genomic_DNA"/>
</dbReference>
<evidence type="ECO:0000256" key="1">
    <source>
        <dbReference type="SAM" id="MobiDB-lite"/>
    </source>
</evidence>
<keyword evidence="3" id="KW-1185">Reference proteome</keyword>
<reference evidence="2 3" key="1">
    <citation type="submission" date="2020-10" db="EMBL/GenBank/DDBJ databases">
        <title>Genomic Encyclopedia of Type Strains, Phase IV (KMG-IV): sequencing the most valuable type-strain genomes for metagenomic binning, comparative biology and taxonomic classification.</title>
        <authorList>
            <person name="Goeker M."/>
        </authorList>
    </citation>
    <scope>NUCLEOTIDE SEQUENCE [LARGE SCALE GENOMIC DNA]</scope>
    <source>
        <strain evidence="2 3">DSM 4194</strain>
    </source>
</reference>
<dbReference type="Proteomes" id="UP000639010">
    <property type="component" value="Unassembled WGS sequence"/>
</dbReference>
<evidence type="ECO:0000313" key="2">
    <source>
        <dbReference type="EMBL" id="MBE1426264.1"/>
    </source>
</evidence>
<organism evidence="2 3">
    <name type="scientific">Desulfomicrobium macestii</name>
    <dbReference type="NCBI Taxonomy" id="90731"/>
    <lineage>
        <taxon>Bacteria</taxon>
        <taxon>Pseudomonadati</taxon>
        <taxon>Thermodesulfobacteriota</taxon>
        <taxon>Desulfovibrionia</taxon>
        <taxon>Desulfovibrionales</taxon>
        <taxon>Desulfomicrobiaceae</taxon>
        <taxon>Desulfomicrobium</taxon>
    </lineage>
</organism>
<dbReference type="RefSeq" id="WP_264080958.1">
    <property type="nucleotide sequence ID" value="NZ_JADBGG010000024.1"/>
</dbReference>
<sequence>MTARKTLPVDLIDPLLADDKKPEDLFGEEGRDLPGNFGPLNS</sequence>
<comment type="caution">
    <text evidence="2">The sequence shown here is derived from an EMBL/GenBank/DDBJ whole genome shotgun (WGS) entry which is preliminary data.</text>
</comment>
<accession>A0ABR9H6C7</accession>
<gene>
    <name evidence="2" type="ORF">H4684_002929</name>
</gene>
<evidence type="ECO:0000313" key="3">
    <source>
        <dbReference type="Proteomes" id="UP000639010"/>
    </source>
</evidence>
<protein>
    <submittedName>
        <fullName evidence="2">Uncharacterized protein</fullName>
    </submittedName>
</protein>
<feature type="compositionally biased region" description="Basic and acidic residues" evidence="1">
    <location>
        <begin position="19"/>
        <end position="32"/>
    </location>
</feature>